<dbReference type="PROSITE" id="PS00187">
    <property type="entry name" value="TPP_ENZYMES"/>
    <property type="match status" value="1"/>
</dbReference>
<dbReference type="SUPFAM" id="SSF52467">
    <property type="entry name" value="DHS-like NAD/FAD-binding domain"/>
    <property type="match status" value="1"/>
</dbReference>
<dbReference type="SUPFAM" id="SSF52518">
    <property type="entry name" value="Thiamin diphosphate-binding fold (THDP-binding)"/>
    <property type="match status" value="2"/>
</dbReference>
<dbReference type="NCBIfam" id="NF005712">
    <property type="entry name" value="PRK07524.1"/>
    <property type="match status" value="1"/>
</dbReference>
<gene>
    <name evidence="9" type="ORF">QO034_14465</name>
</gene>
<dbReference type="InterPro" id="IPR029035">
    <property type="entry name" value="DHS-like_NAD/FAD-binding_dom"/>
</dbReference>
<dbReference type="Pfam" id="PF02775">
    <property type="entry name" value="TPP_enzyme_C"/>
    <property type="match status" value="1"/>
</dbReference>
<dbReference type="PANTHER" id="PTHR18968:SF13">
    <property type="entry name" value="ACETOLACTATE SYNTHASE CATALYTIC SUBUNIT, MITOCHONDRIAL"/>
    <property type="match status" value="1"/>
</dbReference>
<evidence type="ECO:0000259" key="8">
    <source>
        <dbReference type="Pfam" id="PF02776"/>
    </source>
</evidence>
<evidence type="ECO:0000256" key="1">
    <source>
        <dbReference type="ARBA" id="ARBA00001964"/>
    </source>
</evidence>
<dbReference type="InterPro" id="IPR000399">
    <property type="entry name" value="TPP-bd_CS"/>
</dbReference>
<name>A0ABT7FHP5_9RHOB</name>
<evidence type="ECO:0000313" key="9">
    <source>
        <dbReference type="EMBL" id="MDK3074309.1"/>
    </source>
</evidence>
<evidence type="ECO:0000256" key="5">
    <source>
        <dbReference type="RuleBase" id="RU362132"/>
    </source>
</evidence>
<dbReference type="EMBL" id="JASNJE010000018">
    <property type="protein sequence ID" value="MDK3074309.1"/>
    <property type="molecule type" value="Genomic_DNA"/>
</dbReference>
<dbReference type="InterPro" id="IPR012000">
    <property type="entry name" value="Thiamin_PyroP_enz_cen_dom"/>
</dbReference>
<comment type="cofactor">
    <cofactor evidence="1">
        <name>thiamine diphosphate</name>
        <dbReference type="ChEBI" id="CHEBI:58937"/>
    </cofactor>
</comment>
<dbReference type="Gene3D" id="3.40.50.1220">
    <property type="entry name" value="TPP-binding domain"/>
    <property type="match status" value="1"/>
</dbReference>
<keyword evidence="4 5" id="KW-0786">Thiamine pyrophosphate</keyword>
<dbReference type="CDD" id="cd00568">
    <property type="entry name" value="TPP_enzymes"/>
    <property type="match status" value="1"/>
</dbReference>
<dbReference type="Pfam" id="PF02776">
    <property type="entry name" value="TPP_enzyme_N"/>
    <property type="match status" value="1"/>
</dbReference>
<dbReference type="Pfam" id="PF00205">
    <property type="entry name" value="TPP_enzyme_M"/>
    <property type="match status" value="1"/>
</dbReference>
<reference evidence="9 10" key="1">
    <citation type="submission" date="2023-05" db="EMBL/GenBank/DDBJ databases">
        <title>Sedimentitalea sp. nov. JM2-8.</title>
        <authorList>
            <person name="Huang J."/>
        </authorList>
    </citation>
    <scope>NUCLEOTIDE SEQUENCE [LARGE SCALE GENOMIC DNA]</scope>
    <source>
        <strain evidence="9 10">JM2-8</strain>
    </source>
</reference>
<dbReference type="PANTHER" id="PTHR18968">
    <property type="entry name" value="THIAMINE PYROPHOSPHATE ENZYMES"/>
    <property type="match status" value="1"/>
</dbReference>
<dbReference type="InterPro" id="IPR045229">
    <property type="entry name" value="TPP_enz"/>
</dbReference>
<evidence type="ECO:0000313" key="10">
    <source>
        <dbReference type="Proteomes" id="UP001227126"/>
    </source>
</evidence>
<evidence type="ECO:0000256" key="3">
    <source>
        <dbReference type="ARBA" id="ARBA00022679"/>
    </source>
</evidence>
<keyword evidence="10" id="KW-1185">Reference proteome</keyword>
<dbReference type="CDD" id="cd07035">
    <property type="entry name" value="TPP_PYR_POX_like"/>
    <property type="match status" value="1"/>
</dbReference>
<evidence type="ECO:0000256" key="4">
    <source>
        <dbReference type="ARBA" id="ARBA00023052"/>
    </source>
</evidence>
<dbReference type="Gene3D" id="3.40.50.970">
    <property type="match status" value="2"/>
</dbReference>
<evidence type="ECO:0000259" key="7">
    <source>
        <dbReference type="Pfam" id="PF02775"/>
    </source>
</evidence>
<proteinExistence type="inferred from homology"/>
<feature type="domain" description="Thiamine pyrophosphate enzyme N-terminal TPP-binding" evidence="8">
    <location>
        <begin position="4"/>
        <end position="120"/>
    </location>
</feature>
<comment type="similarity">
    <text evidence="2 5">Belongs to the TPP enzyme family.</text>
</comment>
<dbReference type="InterPro" id="IPR029061">
    <property type="entry name" value="THDP-binding"/>
</dbReference>
<feature type="domain" description="Thiamine pyrophosphate enzyme TPP-binding" evidence="7">
    <location>
        <begin position="384"/>
        <end position="522"/>
    </location>
</feature>
<accession>A0ABT7FHP5</accession>
<keyword evidence="9" id="KW-0456">Lyase</keyword>
<feature type="domain" description="Thiamine pyrophosphate enzyme central" evidence="6">
    <location>
        <begin position="189"/>
        <end position="320"/>
    </location>
</feature>
<comment type="caution">
    <text evidence="9">The sequence shown here is derived from an EMBL/GenBank/DDBJ whole genome shotgun (WGS) entry which is preliminary data.</text>
</comment>
<organism evidence="9 10">
    <name type="scientific">Sedimentitalea xiamensis</name>
    <dbReference type="NCBI Taxonomy" id="3050037"/>
    <lineage>
        <taxon>Bacteria</taxon>
        <taxon>Pseudomonadati</taxon>
        <taxon>Pseudomonadota</taxon>
        <taxon>Alphaproteobacteria</taxon>
        <taxon>Rhodobacterales</taxon>
        <taxon>Paracoccaceae</taxon>
        <taxon>Sedimentitalea</taxon>
    </lineage>
</organism>
<dbReference type="InterPro" id="IPR011766">
    <property type="entry name" value="TPP_enzyme_TPP-bd"/>
</dbReference>
<sequence length="540" mass="55735">MTSIGEALINELRALGVDTVFGIPGVHTVELYRGLAASGIRHITPRHEQGAGFMADGYARASGKPGVAFVITGPGLTNTLTPMAQARADSIPILVVSGVNGTATLGKGMGHLHELPDQYALASSVALVSEHVATPEELGPALNKVFRPFGSGRPGPTHIQIPLDVAALPYTGKAEVKAPEAALPDDKVIAEAAMRLAAAEKPLILAGGGAKRAGGALKNLAERIDAPVVQTVNARGVLFGHPLGVPASPSLKAIRTLIEEADLVLALGTELGPTDYDMYATGAMAKMTDLVRVDRCAEQLARHAAEIAIQGDVNTIVPALLGALPPGIKHTGGAARAERARIAALAEIGPDYRAHVQILEALRTAVPGSLMVGDSAQPIYAGNLYYDHDRAGGWFNAATGYGALGYGIPAAIGASVADPQARVICLSGDGGAQFSLPEVMAAVDEDLPVTFVIWNNHGYREIASAMQDAGVEVVGCDPTPPDFAATAKSFGIPHAHCAAVPGDVAAAMTSAARHPGPSMIEIVAPRFVPAKDTRHEKSEL</sequence>
<dbReference type="EC" id="4.1.1.75" evidence="9"/>
<dbReference type="Proteomes" id="UP001227126">
    <property type="component" value="Unassembled WGS sequence"/>
</dbReference>
<protein>
    <submittedName>
        <fullName evidence="9">5-guanidino-2-oxopentanoate decarboxylase</fullName>
        <ecNumber evidence="9">4.1.1.75</ecNumber>
    </submittedName>
</protein>
<evidence type="ECO:0000259" key="6">
    <source>
        <dbReference type="Pfam" id="PF00205"/>
    </source>
</evidence>
<dbReference type="InterPro" id="IPR012001">
    <property type="entry name" value="Thiamin_PyroP_enz_TPP-bd_dom"/>
</dbReference>
<keyword evidence="3" id="KW-0808">Transferase</keyword>
<dbReference type="GO" id="GO:0047435">
    <property type="term" value="F:5-guanidino-2-oxopentanoate decarboxylase activity"/>
    <property type="evidence" value="ECO:0007669"/>
    <property type="project" value="UniProtKB-EC"/>
</dbReference>
<dbReference type="RefSeq" id="WP_284486242.1">
    <property type="nucleotide sequence ID" value="NZ_JASNJE010000018.1"/>
</dbReference>
<evidence type="ECO:0000256" key="2">
    <source>
        <dbReference type="ARBA" id="ARBA00007812"/>
    </source>
</evidence>